<keyword evidence="2" id="KW-0175">Coiled coil</keyword>
<dbReference type="InterPro" id="IPR058647">
    <property type="entry name" value="BSH_CzcB-like"/>
</dbReference>
<proteinExistence type="inferred from homology"/>
<organism evidence="4 5">
    <name type="scientific">Olivibacter oleidegradans</name>
    <dbReference type="NCBI Taxonomy" id="760123"/>
    <lineage>
        <taxon>Bacteria</taxon>
        <taxon>Pseudomonadati</taxon>
        <taxon>Bacteroidota</taxon>
        <taxon>Sphingobacteriia</taxon>
        <taxon>Sphingobacteriales</taxon>
        <taxon>Sphingobacteriaceae</taxon>
        <taxon>Olivibacter</taxon>
    </lineage>
</organism>
<dbReference type="Gene3D" id="2.40.30.170">
    <property type="match status" value="1"/>
</dbReference>
<evidence type="ECO:0000313" key="4">
    <source>
        <dbReference type="EMBL" id="MFC0320459.1"/>
    </source>
</evidence>
<name>A0ABV6HPE2_9SPHI</name>
<evidence type="ECO:0000313" key="5">
    <source>
        <dbReference type="Proteomes" id="UP001589774"/>
    </source>
</evidence>
<dbReference type="PANTHER" id="PTHR30469">
    <property type="entry name" value="MULTIDRUG RESISTANCE PROTEIN MDTA"/>
    <property type="match status" value="1"/>
</dbReference>
<dbReference type="InterPro" id="IPR006143">
    <property type="entry name" value="RND_pump_MFP"/>
</dbReference>
<evidence type="ECO:0000256" key="1">
    <source>
        <dbReference type="ARBA" id="ARBA00009477"/>
    </source>
</evidence>
<dbReference type="SUPFAM" id="SSF111369">
    <property type="entry name" value="HlyD-like secretion proteins"/>
    <property type="match status" value="1"/>
</dbReference>
<keyword evidence="5" id="KW-1185">Reference proteome</keyword>
<dbReference type="PANTHER" id="PTHR30469:SF15">
    <property type="entry name" value="HLYD FAMILY OF SECRETION PROTEINS"/>
    <property type="match status" value="1"/>
</dbReference>
<sequence length="347" mass="37050">MNRFGSLLVLLVAFVSCKSTSDRSADGLREDTIPVKLLTLSQKSVGQQIKTSGVFTTDNEAILSFKNGGVVSKIYVKEGDAVQTGQLLATLNPTEVAASVGQAKLSEEKAQRDFQRAQALFKDSVATLEQLQNAETALRIAQEQLRAANYNRNQTEIRAASAGYVLKRFVNDGQVVGPGSPVLQLNRTGGSDWQLKVGVSDQQWSRIAVGDSAIISSEVLGNKVAALVYKKSEGIDPASGVFTIMLKLLPGDYGKKIGAGMFAQAVIQTKEDASHWQIPYDAILDGDAGKAFVFVTNDGKTARQVEVKVDAIQQNTVSISAGLENIPSLIISGSAYLTDGSPIKVVK</sequence>
<gene>
    <name evidence="4" type="ORF">ACFFI0_19185</name>
</gene>
<protein>
    <submittedName>
        <fullName evidence="4">Efflux RND transporter periplasmic adaptor subunit</fullName>
    </submittedName>
</protein>
<dbReference type="EMBL" id="JBHLWO010000002">
    <property type="protein sequence ID" value="MFC0320459.1"/>
    <property type="molecule type" value="Genomic_DNA"/>
</dbReference>
<comment type="caution">
    <text evidence="4">The sequence shown here is derived from an EMBL/GenBank/DDBJ whole genome shotgun (WGS) entry which is preliminary data.</text>
</comment>
<dbReference type="Proteomes" id="UP001589774">
    <property type="component" value="Unassembled WGS sequence"/>
</dbReference>
<dbReference type="RefSeq" id="WP_130858495.1">
    <property type="nucleotide sequence ID" value="NZ_JBHLWO010000002.1"/>
</dbReference>
<dbReference type="NCBIfam" id="TIGR01730">
    <property type="entry name" value="RND_mfp"/>
    <property type="match status" value="1"/>
</dbReference>
<dbReference type="PROSITE" id="PS51257">
    <property type="entry name" value="PROKAR_LIPOPROTEIN"/>
    <property type="match status" value="1"/>
</dbReference>
<dbReference type="Pfam" id="PF25973">
    <property type="entry name" value="BSH_CzcB"/>
    <property type="match status" value="1"/>
</dbReference>
<dbReference type="Gene3D" id="2.40.50.100">
    <property type="match status" value="1"/>
</dbReference>
<evidence type="ECO:0000256" key="2">
    <source>
        <dbReference type="SAM" id="Coils"/>
    </source>
</evidence>
<dbReference type="Gene3D" id="2.40.420.20">
    <property type="match status" value="1"/>
</dbReference>
<feature type="domain" description="CzcB-like barrel-sandwich hybrid" evidence="3">
    <location>
        <begin position="66"/>
        <end position="183"/>
    </location>
</feature>
<accession>A0ABV6HPE2</accession>
<reference evidence="4 5" key="1">
    <citation type="submission" date="2024-09" db="EMBL/GenBank/DDBJ databases">
        <authorList>
            <person name="Sun Q."/>
            <person name="Mori K."/>
        </authorList>
    </citation>
    <scope>NUCLEOTIDE SEQUENCE [LARGE SCALE GENOMIC DNA]</scope>
    <source>
        <strain evidence="4 5">CCM 7765</strain>
    </source>
</reference>
<evidence type="ECO:0000259" key="3">
    <source>
        <dbReference type="Pfam" id="PF25973"/>
    </source>
</evidence>
<feature type="coiled-coil region" evidence="2">
    <location>
        <begin position="128"/>
        <end position="158"/>
    </location>
</feature>
<comment type="similarity">
    <text evidence="1">Belongs to the membrane fusion protein (MFP) (TC 8.A.1) family.</text>
</comment>